<feature type="transmembrane region" description="Helical" evidence="1">
    <location>
        <begin position="15"/>
        <end position="33"/>
    </location>
</feature>
<keyword evidence="1" id="KW-1133">Transmembrane helix</keyword>
<proteinExistence type="predicted"/>
<dbReference type="AlphaFoldDB" id="A0A4Q1JWQ2"/>
<gene>
    <name evidence="2" type="ORF">EPA99_07470</name>
</gene>
<dbReference type="EMBL" id="SAWZ01000003">
    <property type="protein sequence ID" value="RXR06477.1"/>
    <property type="molecule type" value="Genomic_DNA"/>
</dbReference>
<evidence type="ECO:0000313" key="3">
    <source>
        <dbReference type="Proteomes" id="UP000289784"/>
    </source>
</evidence>
<dbReference type="Proteomes" id="UP000289784">
    <property type="component" value="Unassembled WGS sequence"/>
</dbReference>
<evidence type="ECO:0000313" key="2">
    <source>
        <dbReference type="EMBL" id="RXR06477.1"/>
    </source>
</evidence>
<feature type="transmembrane region" description="Helical" evidence="1">
    <location>
        <begin position="45"/>
        <end position="68"/>
    </location>
</feature>
<sequence>MNDASGFFVQALTQLAQRLPEAIALLVGAVLILKTRATAPGRGMALGAVIALFVCLCIGALAGMLPAYLMSANTGAMEMSRTMGVMGLVYLGLSVIGAIALGALFFALNKAWNTQPPPVQPPLG</sequence>
<name>A0A4Q1JWQ2_9GAMM</name>
<keyword evidence="3" id="KW-1185">Reference proteome</keyword>
<organism evidence="2 3">
    <name type="scientific">Pseudoxanthomonas composti</name>
    <dbReference type="NCBI Taxonomy" id="2137479"/>
    <lineage>
        <taxon>Bacteria</taxon>
        <taxon>Pseudomonadati</taxon>
        <taxon>Pseudomonadota</taxon>
        <taxon>Gammaproteobacteria</taxon>
        <taxon>Lysobacterales</taxon>
        <taxon>Lysobacteraceae</taxon>
        <taxon>Pseudoxanthomonas</taxon>
    </lineage>
</organism>
<evidence type="ECO:0000256" key="1">
    <source>
        <dbReference type="SAM" id="Phobius"/>
    </source>
</evidence>
<feature type="transmembrane region" description="Helical" evidence="1">
    <location>
        <begin position="88"/>
        <end position="108"/>
    </location>
</feature>
<accession>A0A4Q1JWQ2</accession>
<comment type="caution">
    <text evidence="2">The sequence shown here is derived from an EMBL/GenBank/DDBJ whole genome shotgun (WGS) entry which is preliminary data.</text>
</comment>
<keyword evidence="1" id="KW-0812">Transmembrane</keyword>
<dbReference type="RefSeq" id="WP_129470584.1">
    <property type="nucleotide sequence ID" value="NZ_SAWZ01000003.1"/>
</dbReference>
<reference evidence="2 3" key="1">
    <citation type="submission" date="2019-01" db="EMBL/GenBank/DDBJ databases">
        <title>Pseudoxanthomonas composti sp. nov., isolated from compost.</title>
        <authorList>
            <person name="Yang G."/>
        </authorList>
    </citation>
    <scope>NUCLEOTIDE SEQUENCE [LARGE SCALE GENOMIC DNA]</scope>
    <source>
        <strain evidence="2 3">GSS15</strain>
    </source>
</reference>
<keyword evidence="1" id="KW-0472">Membrane</keyword>
<protein>
    <submittedName>
        <fullName evidence="2">Uncharacterized protein</fullName>
    </submittedName>
</protein>